<dbReference type="WBParaSite" id="GPUH_0002629401-mRNA-1">
    <property type="protein sequence ID" value="GPUH_0002629401-mRNA-1"/>
    <property type="gene ID" value="GPUH_0002629401"/>
</dbReference>
<evidence type="ECO:0000256" key="2">
    <source>
        <dbReference type="ARBA" id="ARBA00022827"/>
    </source>
</evidence>
<name>A0A183EZ73_9BILA</name>
<dbReference type="PANTHER" id="PTHR43557:SF4">
    <property type="entry name" value="APOPTOSIS-INDUCING FACTOR 1, MITOCHONDRIAL"/>
    <property type="match status" value="1"/>
</dbReference>
<keyword evidence="1" id="KW-0285">Flavoprotein</keyword>
<accession>A0A183EZ73</accession>
<reference evidence="4" key="1">
    <citation type="submission" date="2016-06" db="UniProtKB">
        <authorList>
            <consortium name="WormBaseParasite"/>
        </authorList>
    </citation>
    <scope>IDENTIFICATION</scope>
</reference>
<dbReference type="InterPro" id="IPR036188">
    <property type="entry name" value="FAD/NAD-bd_sf"/>
</dbReference>
<dbReference type="Gene3D" id="3.50.50.60">
    <property type="entry name" value="FAD/NAD(P)-binding domain"/>
    <property type="match status" value="1"/>
</dbReference>
<keyword evidence="3" id="KW-0560">Oxidoreductase</keyword>
<dbReference type="PANTHER" id="PTHR43557">
    <property type="entry name" value="APOPTOSIS-INDUCING FACTOR 1"/>
    <property type="match status" value="1"/>
</dbReference>
<dbReference type="GO" id="GO:0071949">
    <property type="term" value="F:FAD binding"/>
    <property type="evidence" value="ECO:0007669"/>
    <property type="project" value="TreeGrafter"/>
</dbReference>
<dbReference type="GO" id="GO:0016174">
    <property type="term" value="F:NAD(P)H oxidase H2O2-forming activity"/>
    <property type="evidence" value="ECO:0007669"/>
    <property type="project" value="TreeGrafter"/>
</dbReference>
<dbReference type="SUPFAM" id="SSF51905">
    <property type="entry name" value="FAD/NAD(P)-binding domain"/>
    <property type="match status" value="1"/>
</dbReference>
<protein>
    <submittedName>
        <fullName evidence="4">Pyr_redox_2 domain-containing protein</fullName>
    </submittedName>
</protein>
<dbReference type="InterPro" id="IPR050446">
    <property type="entry name" value="FAD-oxidoreductase/Apoptosis"/>
</dbReference>
<dbReference type="GO" id="GO:0005739">
    <property type="term" value="C:mitochondrion"/>
    <property type="evidence" value="ECO:0007669"/>
    <property type="project" value="TreeGrafter"/>
</dbReference>
<dbReference type="GO" id="GO:0006915">
    <property type="term" value="P:apoptotic process"/>
    <property type="evidence" value="ECO:0007669"/>
    <property type="project" value="TreeGrafter"/>
</dbReference>
<evidence type="ECO:0000313" key="4">
    <source>
        <dbReference type="WBParaSite" id="GPUH_0002629401-mRNA-1"/>
    </source>
</evidence>
<proteinExistence type="predicted"/>
<dbReference type="AlphaFoldDB" id="A0A183EZ73"/>
<evidence type="ECO:0000256" key="1">
    <source>
        <dbReference type="ARBA" id="ARBA00022630"/>
    </source>
</evidence>
<dbReference type="GO" id="GO:0033108">
    <property type="term" value="P:mitochondrial respiratory chain complex assembly"/>
    <property type="evidence" value="ECO:0007669"/>
    <property type="project" value="TreeGrafter"/>
</dbReference>
<sequence length="125" mass="14095">LPVVDEASNEVKQKVTLFRTIFREKGNVAEILPEFLSKHASKELRKSGVNVMAEKEIKRITMGENGKLRLQLVTGELRARSDVWVAGDASSFYDIKLGRRRVEHWEHAQITGRLAGENMTGGQSF</sequence>
<evidence type="ECO:0000256" key="3">
    <source>
        <dbReference type="ARBA" id="ARBA00023002"/>
    </source>
</evidence>
<keyword evidence="2" id="KW-0274">FAD</keyword>
<organism evidence="4">
    <name type="scientific">Gongylonema pulchrum</name>
    <dbReference type="NCBI Taxonomy" id="637853"/>
    <lineage>
        <taxon>Eukaryota</taxon>
        <taxon>Metazoa</taxon>
        <taxon>Ecdysozoa</taxon>
        <taxon>Nematoda</taxon>
        <taxon>Chromadorea</taxon>
        <taxon>Rhabditida</taxon>
        <taxon>Spirurina</taxon>
        <taxon>Spiruromorpha</taxon>
        <taxon>Spiruroidea</taxon>
        <taxon>Gongylonematidae</taxon>
        <taxon>Gongylonema</taxon>
    </lineage>
</organism>